<gene>
    <name evidence="5" type="ORF">UA08_03698</name>
</gene>
<dbReference type="CDD" id="cd00067">
    <property type="entry name" value="GAL4"/>
    <property type="match status" value="1"/>
</dbReference>
<evidence type="ECO:0000256" key="3">
    <source>
        <dbReference type="ARBA" id="ARBA00023242"/>
    </source>
</evidence>
<keyword evidence="1" id="KW-0805">Transcription regulation</keyword>
<dbReference type="GO" id="GO:0008270">
    <property type="term" value="F:zinc ion binding"/>
    <property type="evidence" value="ECO:0007669"/>
    <property type="project" value="InterPro"/>
</dbReference>
<name>A0A225AHN8_TALAT</name>
<dbReference type="PANTHER" id="PTHR37534:SF4">
    <property type="entry name" value="ZN(II)2CYS6 TRANSCRIPTION FACTOR (EUROFUNG)"/>
    <property type="match status" value="1"/>
</dbReference>
<protein>
    <recommendedName>
        <fullName evidence="7">Transcription factor domain-containing protein</fullName>
    </recommendedName>
</protein>
<evidence type="ECO:0008006" key="7">
    <source>
        <dbReference type="Google" id="ProtNLM"/>
    </source>
</evidence>
<dbReference type="GeneID" id="31003453"/>
<dbReference type="PANTHER" id="PTHR37534">
    <property type="entry name" value="TRANSCRIPTIONAL ACTIVATOR PROTEIN UGA3"/>
    <property type="match status" value="1"/>
</dbReference>
<keyword evidence="6" id="KW-1185">Reference proteome</keyword>
<dbReference type="RefSeq" id="XP_020121083.1">
    <property type="nucleotide sequence ID" value="XM_020266027.1"/>
</dbReference>
<keyword evidence="2" id="KW-0804">Transcription</keyword>
<sequence>MSRPTPEVLLGDEGKPECRNCIRKGSLCQYGPVLTFLSKNAYTVQHPDQQHVDPSRDRRDYEFVNASPSKTTEDQSSAVLSTAKNGNGSSFNESKVSSQPCSPNGVSNGNVAAQAPNETTSPKEGNTAAAGGLLTLNLTVSSVRSSAMFAVNHSADETTENFSSNMSDLHQRSEAPSIDALLRLPTENISREHSSSSFCNDTLGNLDGPLTSPLRQNELLLGPRDTGFCSSAVMQGEQQERGDIHALQHYRYEVATWLDICDTSQSFGIAAIQLAVGAAPFGPHPDVHILSEILSFKKFSPKSPNLGLSMRIYSINTDTTLGETPSNTLNLEGSHENADQLRQVEMHPTSLALTTSLKRVHTLISNTYCAWTKTEMSLDHSNLVGSLIPYALEKSLRSAIFWLTLRLDLSVALINPTSRLLSLLTTITIQNFDLYSRNNVENEVFYHAHVPLVLCVQAAVFYNGGTSGVSSTHRTIEKWLELTHELNQWYSRRNSLFQPVTDLESHERDFSDFPVILFTSGAGVFGNQLYHTAMYLLLQKKPRTAQLLHIHSAARSILWHTRRICGMALHNDRRQCWDFSLLSSLFIAAKTMTYRSQQVDILQGIHRIAALQAEWLKMEDFRGWA</sequence>
<feature type="compositionally biased region" description="Polar residues" evidence="4">
    <location>
        <begin position="66"/>
        <end position="124"/>
    </location>
</feature>
<evidence type="ECO:0000256" key="4">
    <source>
        <dbReference type="SAM" id="MobiDB-lite"/>
    </source>
</evidence>
<dbReference type="GO" id="GO:0000976">
    <property type="term" value="F:transcription cis-regulatory region binding"/>
    <property type="evidence" value="ECO:0007669"/>
    <property type="project" value="TreeGrafter"/>
</dbReference>
<dbReference type="Proteomes" id="UP000214365">
    <property type="component" value="Unassembled WGS sequence"/>
</dbReference>
<dbReference type="STRING" id="1441469.A0A225AHN8"/>
<dbReference type="GO" id="GO:0005634">
    <property type="term" value="C:nucleus"/>
    <property type="evidence" value="ECO:0007669"/>
    <property type="project" value="TreeGrafter"/>
</dbReference>
<keyword evidence="3" id="KW-0539">Nucleus</keyword>
<dbReference type="GO" id="GO:0045944">
    <property type="term" value="P:positive regulation of transcription by RNA polymerase II"/>
    <property type="evidence" value="ECO:0007669"/>
    <property type="project" value="TreeGrafter"/>
</dbReference>
<dbReference type="AlphaFoldDB" id="A0A225AHN8"/>
<reference evidence="5 6" key="1">
    <citation type="submission" date="2015-06" db="EMBL/GenBank/DDBJ databases">
        <title>Talaromyces atroroseus IBT 11181 draft genome.</title>
        <authorList>
            <person name="Rasmussen K.B."/>
            <person name="Rasmussen S."/>
            <person name="Petersen B."/>
            <person name="Sicheritz-Ponten T."/>
            <person name="Mortensen U.H."/>
            <person name="Thrane U."/>
        </authorList>
    </citation>
    <scope>NUCLEOTIDE SEQUENCE [LARGE SCALE GENOMIC DNA]</scope>
    <source>
        <strain evidence="5 6">IBT 11181</strain>
    </source>
</reference>
<comment type="caution">
    <text evidence="5">The sequence shown here is derived from an EMBL/GenBank/DDBJ whole genome shotgun (WGS) entry which is preliminary data.</text>
</comment>
<feature type="region of interest" description="Disordered" evidence="4">
    <location>
        <begin position="66"/>
        <end position="125"/>
    </location>
</feature>
<dbReference type="EMBL" id="LFMY01000004">
    <property type="protein sequence ID" value="OKL60962.1"/>
    <property type="molecule type" value="Genomic_DNA"/>
</dbReference>
<dbReference type="OrthoDB" id="4475584at2759"/>
<proteinExistence type="predicted"/>
<dbReference type="GO" id="GO:0000981">
    <property type="term" value="F:DNA-binding transcription factor activity, RNA polymerase II-specific"/>
    <property type="evidence" value="ECO:0007669"/>
    <property type="project" value="InterPro"/>
</dbReference>
<organism evidence="5 6">
    <name type="scientific">Talaromyces atroroseus</name>
    <dbReference type="NCBI Taxonomy" id="1441469"/>
    <lineage>
        <taxon>Eukaryota</taxon>
        <taxon>Fungi</taxon>
        <taxon>Dikarya</taxon>
        <taxon>Ascomycota</taxon>
        <taxon>Pezizomycotina</taxon>
        <taxon>Eurotiomycetes</taxon>
        <taxon>Eurotiomycetidae</taxon>
        <taxon>Eurotiales</taxon>
        <taxon>Trichocomaceae</taxon>
        <taxon>Talaromyces</taxon>
        <taxon>Talaromyces sect. Trachyspermi</taxon>
    </lineage>
</organism>
<evidence type="ECO:0000256" key="2">
    <source>
        <dbReference type="ARBA" id="ARBA00023163"/>
    </source>
</evidence>
<evidence type="ECO:0000256" key="1">
    <source>
        <dbReference type="ARBA" id="ARBA00023015"/>
    </source>
</evidence>
<evidence type="ECO:0000313" key="5">
    <source>
        <dbReference type="EMBL" id="OKL60962.1"/>
    </source>
</evidence>
<dbReference type="InterPro" id="IPR001138">
    <property type="entry name" value="Zn2Cys6_DnaBD"/>
</dbReference>
<evidence type="ECO:0000313" key="6">
    <source>
        <dbReference type="Proteomes" id="UP000214365"/>
    </source>
</evidence>
<accession>A0A225AHN8</accession>